<reference evidence="1" key="1">
    <citation type="submission" date="2018-02" db="EMBL/GenBank/DDBJ databases">
        <authorList>
            <person name="Kim S.-K."/>
            <person name="Jung H.-I."/>
            <person name="Lee S.-W."/>
        </authorList>
    </citation>
    <scope>NUCLEOTIDE SEQUENCE</scope>
    <source>
        <strain evidence="1">SK3146</strain>
    </source>
</reference>
<dbReference type="RefSeq" id="WP_249863489.1">
    <property type="nucleotide sequence ID" value="NZ_CP027059.1"/>
</dbReference>
<evidence type="ECO:0000313" key="1">
    <source>
        <dbReference type="EMBL" id="UQZ81243.1"/>
    </source>
</evidence>
<dbReference type="EMBL" id="CP027059">
    <property type="protein sequence ID" value="UQZ81243.1"/>
    <property type="molecule type" value="Genomic_DNA"/>
</dbReference>
<keyword evidence="2" id="KW-1185">Reference proteome</keyword>
<dbReference type="Proteomes" id="UP001057134">
    <property type="component" value="Chromosome"/>
</dbReference>
<dbReference type="InterPro" id="IPR052552">
    <property type="entry name" value="YeaO-like"/>
</dbReference>
<gene>
    <name evidence="1" type="ORF">SK3146_00399</name>
</gene>
<organism evidence="1 2">
    <name type="scientific">Paenibacillus konkukensis</name>
    <dbReference type="NCBI Taxonomy" id="2020716"/>
    <lineage>
        <taxon>Bacteria</taxon>
        <taxon>Bacillati</taxon>
        <taxon>Bacillota</taxon>
        <taxon>Bacilli</taxon>
        <taxon>Bacillales</taxon>
        <taxon>Paenibacillaceae</taxon>
        <taxon>Paenibacillus</taxon>
    </lineage>
</organism>
<accession>A0ABY4RG41</accession>
<sequence length="124" mass="14528">MSDIRIKRIYDGIDSSDGARILVDRLWPRGVSKDGAQLTRWMKEVAPSAALRTWFGHRPEKFEAFRTLYTAELEQEAVQPYLEQLIRWSREGRVTLLYAAKDEQCNHAVLLKEYLEAKRRETES</sequence>
<reference evidence="1" key="2">
    <citation type="journal article" date="2021" name="J Anim Sci Technol">
        <title>Complete genome sequence of Paenibacillus konkukensis sp. nov. SK3146 as a potential probiotic strain.</title>
        <authorList>
            <person name="Jung H.I."/>
            <person name="Park S."/>
            <person name="Niu K.M."/>
            <person name="Lee S.W."/>
            <person name="Kothari D."/>
            <person name="Yi K.J."/>
            <person name="Kim S.K."/>
        </authorList>
    </citation>
    <scope>NUCLEOTIDE SEQUENCE</scope>
    <source>
        <strain evidence="1">SK3146</strain>
    </source>
</reference>
<name>A0ABY4RG41_9BACL</name>
<evidence type="ECO:0008006" key="3">
    <source>
        <dbReference type="Google" id="ProtNLM"/>
    </source>
</evidence>
<dbReference type="PANTHER" id="PTHR36849">
    <property type="entry name" value="CYTOPLASMIC PROTEIN-RELATED"/>
    <property type="match status" value="1"/>
</dbReference>
<protein>
    <recommendedName>
        <fullName evidence="3">Uroporphyrin-III C-methyltransferase</fullName>
    </recommendedName>
</protein>
<dbReference type="Pfam" id="PF22752">
    <property type="entry name" value="DUF488-N3i"/>
    <property type="match status" value="1"/>
</dbReference>
<proteinExistence type="predicted"/>
<evidence type="ECO:0000313" key="2">
    <source>
        <dbReference type="Proteomes" id="UP001057134"/>
    </source>
</evidence>
<dbReference type="PANTHER" id="PTHR36849:SF1">
    <property type="entry name" value="CYTOPLASMIC PROTEIN"/>
    <property type="match status" value="1"/>
</dbReference>